<feature type="transmembrane region" description="Helical" evidence="6">
    <location>
        <begin position="294"/>
        <end position="315"/>
    </location>
</feature>
<evidence type="ECO:0000256" key="2">
    <source>
        <dbReference type="ARBA" id="ARBA00022448"/>
    </source>
</evidence>
<feature type="transmembrane region" description="Helical" evidence="6">
    <location>
        <begin position="133"/>
        <end position="156"/>
    </location>
</feature>
<evidence type="ECO:0000313" key="9">
    <source>
        <dbReference type="Proteomes" id="UP000579136"/>
    </source>
</evidence>
<evidence type="ECO:0000259" key="7">
    <source>
        <dbReference type="PROSITE" id="PS50850"/>
    </source>
</evidence>
<evidence type="ECO:0000313" key="8">
    <source>
        <dbReference type="EMBL" id="MBB5175559.1"/>
    </source>
</evidence>
<keyword evidence="2" id="KW-0813">Transport</keyword>
<dbReference type="GO" id="GO:0005886">
    <property type="term" value="C:plasma membrane"/>
    <property type="evidence" value="ECO:0007669"/>
    <property type="project" value="UniProtKB-SubCell"/>
</dbReference>
<dbReference type="Gene3D" id="1.20.1250.20">
    <property type="entry name" value="MFS general substrate transporter like domains"/>
    <property type="match status" value="1"/>
</dbReference>
<dbReference type="Proteomes" id="UP000579136">
    <property type="component" value="Unassembled WGS sequence"/>
</dbReference>
<keyword evidence="4 6" id="KW-1133">Transmembrane helix</keyword>
<dbReference type="PANTHER" id="PTHR23504:SF115">
    <property type="entry name" value="MULTIDRUG RESISTANCE PROTEIN 2"/>
    <property type="match status" value="1"/>
</dbReference>
<protein>
    <submittedName>
        <fullName evidence="8">Multidrug resistance protein</fullName>
    </submittedName>
</protein>
<proteinExistence type="predicted"/>
<evidence type="ECO:0000256" key="5">
    <source>
        <dbReference type="ARBA" id="ARBA00023136"/>
    </source>
</evidence>
<dbReference type="PANTHER" id="PTHR23504">
    <property type="entry name" value="MAJOR FACILITATOR SUPERFAMILY DOMAIN-CONTAINING PROTEIN 10"/>
    <property type="match status" value="1"/>
</dbReference>
<comment type="subcellular location">
    <subcellularLocation>
        <location evidence="1">Cell membrane</location>
        <topology evidence="1">Multi-pass membrane protein</topology>
    </subcellularLocation>
</comment>
<feature type="transmembrane region" description="Helical" evidence="6">
    <location>
        <begin position="74"/>
        <end position="92"/>
    </location>
</feature>
<feature type="transmembrane region" description="Helical" evidence="6">
    <location>
        <begin position="98"/>
        <end position="121"/>
    </location>
</feature>
<feature type="transmembrane region" description="Helical" evidence="6">
    <location>
        <begin position="362"/>
        <end position="380"/>
    </location>
</feature>
<dbReference type="SUPFAM" id="SSF103473">
    <property type="entry name" value="MFS general substrate transporter"/>
    <property type="match status" value="1"/>
</dbReference>
<evidence type="ECO:0000256" key="6">
    <source>
        <dbReference type="SAM" id="Phobius"/>
    </source>
</evidence>
<dbReference type="AlphaFoldDB" id="A0A9Q2CZA0"/>
<dbReference type="PROSITE" id="PS50850">
    <property type="entry name" value="MFS"/>
    <property type="match status" value="1"/>
</dbReference>
<dbReference type="InterPro" id="IPR036259">
    <property type="entry name" value="MFS_trans_sf"/>
</dbReference>
<evidence type="ECO:0000256" key="4">
    <source>
        <dbReference type="ARBA" id="ARBA00022989"/>
    </source>
</evidence>
<evidence type="ECO:0000256" key="3">
    <source>
        <dbReference type="ARBA" id="ARBA00022692"/>
    </source>
</evidence>
<keyword evidence="3 6" id="KW-0812">Transmembrane</keyword>
<feature type="domain" description="Major facilitator superfamily (MFS) profile" evidence="7">
    <location>
        <begin position="8"/>
        <end position="384"/>
    </location>
</feature>
<feature type="transmembrane region" description="Helical" evidence="6">
    <location>
        <begin position="202"/>
        <end position="223"/>
    </location>
</feature>
<dbReference type="InterPro" id="IPR011701">
    <property type="entry name" value="MFS"/>
</dbReference>
<dbReference type="RefSeq" id="WP_183672976.1">
    <property type="nucleotide sequence ID" value="NZ_CBCRYX010000001.1"/>
</dbReference>
<keyword evidence="5 6" id="KW-0472">Membrane</keyword>
<name>A0A9Q2CZA0_9STAP</name>
<accession>A0A9Q2CZA0</accession>
<evidence type="ECO:0000256" key="1">
    <source>
        <dbReference type="ARBA" id="ARBA00004651"/>
    </source>
</evidence>
<dbReference type="CDD" id="cd17325">
    <property type="entry name" value="MFS_MdtG_SLC18_like"/>
    <property type="match status" value="1"/>
</dbReference>
<comment type="caution">
    <text evidence="8">The sequence shown here is derived from an EMBL/GenBank/DDBJ whole genome shotgun (WGS) entry which is preliminary data.</text>
</comment>
<dbReference type="InterPro" id="IPR001958">
    <property type="entry name" value="Tet-R_TetA/multi-R_MdtG-like"/>
</dbReference>
<feature type="transmembrane region" description="Helical" evidence="6">
    <location>
        <begin position="243"/>
        <end position="262"/>
    </location>
</feature>
<reference evidence="8 9" key="1">
    <citation type="submission" date="2020-08" db="EMBL/GenBank/DDBJ databases">
        <title>Genomic Encyclopedia of Type Strains, Phase IV (KMG-IV): sequencing the most valuable type-strain genomes for metagenomic binning, comparative biology and taxonomic classification.</title>
        <authorList>
            <person name="Goeker M."/>
        </authorList>
    </citation>
    <scope>NUCLEOTIDE SEQUENCE [LARGE SCALE GENOMIC DNA]</scope>
    <source>
        <strain evidence="8 9">DSM 19163</strain>
    </source>
</reference>
<dbReference type="GO" id="GO:0022857">
    <property type="term" value="F:transmembrane transporter activity"/>
    <property type="evidence" value="ECO:0007669"/>
    <property type="project" value="InterPro"/>
</dbReference>
<dbReference type="InterPro" id="IPR020846">
    <property type="entry name" value="MFS_dom"/>
</dbReference>
<organism evidence="8 9">
    <name type="scientific">Nosocomiicoccus ampullae</name>
    <dbReference type="NCBI Taxonomy" id="489910"/>
    <lineage>
        <taxon>Bacteria</taxon>
        <taxon>Bacillati</taxon>
        <taxon>Bacillota</taxon>
        <taxon>Bacilli</taxon>
        <taxon>Bacillales</taxon>
        <taxon>Staphylococcaceae</taxon>
        <taxon>Nosocomiicoccus</taxon>
    </lineage>
</organism>
<feature type="transmembrane region" description="Helical" evidence="6">
    <location>
        <begin position="9"/>
        <end position="30"/>
    </location>
</feature>
<dbReference type="Pfam" id="PF07690">
    <property type="entry name" value="MFS_1"/>
    <property type="match status" value="1"/>
</dbReference>
<sequence>MTDNLKQKILFIMLIQFLIYFGFSMIIPVMPELVVVFGVSTLHLGFILAIYSIASFISAPFFGTLSDRIGRKPLLVGGLFVFMLSFLVFAIFSNSLVILYISRFFAGMASGALYVATTSMVADITSIESRTKYMGLIGMAMGIGFVFGPGIGGLLATVSISAPFFMTSIIILVALIFSIIKIEETYNRHTEIVRGIGVQKEYFIKPVGILLVATFVVMFMMSGMESTFQLLGKEKIDITPGEMGVLFFIGGIFNAIVQGGVIRKLKDGQEYGAMMIGQLMALIAFIMLPFMTGLFYAGICIVLLMSGNALVKTLMTSQITKEAKHNEMGKMTSTTYALDSLGRIIGPVFFNLLFLIHYGVPFFFGALVVLLSTFFIYQYYRKRGQVV</sequence>
<feature type="transmembrane region" description="Helical" evidence="6">
    <location>
        <begin position="42"/>
        <end position="62"/>
    </location>
</feature>
<dbReference type="PRINTS" id="PR01035">
    <property type="entry name" value="TCRTETA"/>
</dbReference>
<gene>
    <name evidence="8" type="ORF">HNQ45_000429</name>
</gene>
<keyword evidence="9" id="KW-1185">Reference proteome</keyword>
<dbReference type="EMBL" id="JACHHF010000002">
    <property type="protein sequence ID" value="MBB5175559.1"/>
    <property type="molecule type" value="Genomic_DNA"/>
</dbReference>
<feature type="transmembrane region" description="Helical" evidence="6">
    <location>
        <begin position="162"/>
        <end position="182"/>
    </location>
</feature>